<evidence type="ECO:0000313" key="1">
    <source>
        <dbReference type="EMBL" id="KZP09707.1"/>
    </source>
</evidence>
<name>A0A165YM17_9AGAM</name>
<organism evidence="1 2">
    <name type="scientific">Athelia psychrophila</name>
    <dbReference type="NCBI Taxonomy" id="1759441"/>
    <lineage>
        <taxon>Eukaryota</taxon>
        <taxon>Fungi</taxon>
        <taxon>Dikarya</taxon>
        <taxon>Basidiomycota</taxon>
        <taxon>Agaricomycotina</taxon>
        <taxon>Agaricomycetes</taxon>
        <taxon>Agaricomycetidae</taxon>
        <taxon>Atheliales</taxon>
        <taxon>Atheliaceae</taxon>
        <taxon>Athelia</taxon>
    </lineage>
</organism>
<accession>A0A165YM17</accession>
<dbReference type="AlphaFoldDB" id="A0A165YM17"/>
<proteinExistence type="predicted"/>
<reference evidence="1 2" key="1">
    <citation type="journal article" date="2016" name="Mol. Biol. Evol.">
        <title>Comparative Genomics of Early-Diverging Mushroom-Forming Fungi Provides Insights into the Origins of Lignocellulose Decay Capabilities.</title>
        <authorList>
            <person name="Nagy L.G."/>
            <person name="Riley R."/>
            <person name="Tritt A."/>
            <person name="Adam C."/>
            <person name="Daum C."/>
            <person name="Floudas D."/>
            <person name="Sun H."/>
            <person name="Yadav J.S."/>
            <person name="Pangilinan J."/>
            <person name="Larsson K.H."/>
            <person name="Matsuura K."/>
            <person name="Barry K."/>
            <person name="Labutti K."/>
            <person name="Kuo R."/>
            <person name="Ohm R.A."/>
            <person name="Bhattacharya S.S."/>
            <person name="Shirouzu T."/>
            <person name="Yoshinaga Y."/>
            <person name="Martin F.M."/>
            <person name="Grigoriev I.V."/>
            <person name="Hibbett D.S."/>
        </authorList>
    </citation>
    <scope>NUCLEOTIDE SEQUENCE [LARGE SCALE GENOMIC DNA]</scope>
    <source>
        <strain evidence="1 2">CBS 109695</strain>
    </source>
</reference>
<evidence type="ECO:0000313" key="2">
    <source>
        <dbReference type="Proteomes" id="UP000076532"/>
    </source>
</evidence>
<dbReference type="Proteomes" id="UP000076532">
    <property type="component" value="Unassembled WGS sequence"/>
</dbReference>
<keyword evidence="2" id="KW-1185">Reference proteome</keyword>
<protein>
    <submittedName>
        <fullName evidence="1">Uncharacterized protein</fullName>
    </submittedName>
</protein>
<sequence>MGSARTHSRRGLHCWELGSEWSRLCVACRFGTAYSNEKSSSSTTLLANVAINGPSRLDPSTDRAVRPRVHDIRVRAVDLPKFQLSRPSYSAQTCTSH</sequence>
<gene>
    <name evidence="1" type="ORF">FIBSPDRAFT_231526</name>
</gene>
<dbReference type="EMBL" id="KV417694">
    <property type="protein sequence ID" value="KZP09707.1"/>
    <property type="molecule type" value="Genomic_DNA"/>
</dbReference>